<comment type="caution">
    <text evidence="1">The sequence shown here is derived from an EMBL/GenBank/DDBJ whole genome shotgun (WGS) entry which is preliminary data.</text>
</comment>
<name>A0ABD2MIZ2_9CUCU</name>
<keyword evidence="2" id="KW-1185">Reference proteome</keyword>
<accession>A0ABD2MIZ2</accession>
<dbReference type="Proteomes" id="UP001516400">
    <property type="component" value="Unassembled WGS sequence"/>
</dbReference>
<dbReference type="AlphaFoldDB" id="A0ABD2MIZ2"/>
<evidence type="ECO:0000313" key="1">
    <source>
        <dbReference type="EMBL" id="KAL3266323.1"/>
    </source>
</evidence>
<dbReference type="EMBL" id="JABFTP020000001">
    <property type="protein sequence ID" value="KAL3266323.1"/>
    <property type="molecule type" value="Genomic_DNA"/>
</dbReference>
<sequence>MGNTRANKAWKIIKGLRTNNSDTENISPIGMNDWVKYYKGLLTEDRPKFQQEQNFRSTEETQEIENISSMEVKEAVKYMKNGKSSGAGNLNIELVKAAPDALIEWIVVLFYLCLKGQKLPEE</sequence>
<organism evidence="1 2">
    <name type="scientific">Cryptolaemus montrouzieri</name>
    <dbReference type="NCBI Taxonomy" id="559131"/>
    <lineage>
        <taxon>Eukaryota</taxon>
        <taxon>Metazoa</taxon>
        <taxon>Ecdysozoa</taxon>
        <taxon>Arthropoda</taxon>
        <taxon>Hexapoda</taxon>
        <taxon>Insecta</taxon>
        <taxon>Pterygota</taxon>
        <taxon>Neoptera</taxon>
        <taxon>Endopterygota</taxon>
        <taxon>Coleoptera</taxon>
        <taxon>Polyphaga</taxon>
        <taxon>Cucujiformia</taxon>
        <taxon>Coccinelloidea</taxon>
        <taxon>Coccinellidae</taxon>
        <taxon>Scymninae</taxon>
        <taxon>Scymnini</taxon>
        <taxon>Cryptolaemus</taxon>
    </lineage>
</organism>
<proteinExistence type="predicted"/>
<protein>
    <submittedName>
        <fullName evidence="1">Uncharacterized protein</fullName>
    </submittedName>
</protein>
<evidence type="ECO:0000313" key="2">
    <source>
        <dbReference type="Proteomes" id="UP001516400"/>
    </source>
</evidence>
<reference evidence="1 2" key="1">
    <citation type="journal article" date="2021" name="BMC Biol.">
        <title>Horizontally acquired antibacterial genes associated with adaptive radiation of ladybird beetles.</title>
        <authorList>
            <person name="Li H.S."/>
            <person name="Tang X.F."/>
            <person name="Huang Y.H."/>
            <person name="Xu Z.Y."/>
            <person name="Chen M.L."/>
            <person name="Du X.Y."/>
            <person name="Qiu B.Y."/>
            <person name="Chen P.T."/>
            <person name="Zhang W."/>
            <person name="Slipinski A."/>
            <person name="Escalona H.E."/>
            <person name="Waterhouse R.M."/>
            <person name="Zwick A."/>
            <person name="Pang H."/>
        </authorList>
    </citation>
    <scope>NUCLEOTIDE SEQUENCE [LARGE SCALE GENOMIC DNA]</scope>
    <source>
        <strain evidence="1">SYSU2018</strain>
    </source>
</reference>
<gene>
    <name evidence="1" type="ORF">HHI36_010501</name>
</gene>